<dbReference type="OrthoDB" id="7510573at2"/>
<evidence type="ECO:0000256" key="1">
    <source>
        <dbReference type="SAM" id="SignalP"/>
    </source>
</evidence>
<dbReference type="NCBIfam" id="TIGR00426">
    <property type="entry name" value="competence protein ComEA helix-hairpin-helix repeat region"/>
    <property type="match status" value="1"/>
</dbReference>
<dbReference type="AlphaFoldDB" id="A0A1Q2M9Z3"/>
<dbReference type="PANTHER" id="PTHR21180:SF32">
    <property type="entry name" value="ENDONUCLEASE_EXONUCLEASE_PHOSPHATASE FAMILY DOMAIN-CONTAINING PROTEIN 1"/>
    <property type="match status" value="1"/>
</dbReference>
<evidence type="ECO:0000313" key="3">
    <source>
        <dbReference type="Proteomes" id="UP000188219"/>
    </source>
</evidence>
<dbReference type="RefSeq" id="WP_077408215.1">
    <property type="nucleotide sequence ID" value="NZ_CP019650.1"/>
</dbReference>
<dbReference type="STRING" id="260552.Mag101_10115"/>
<gene>
    <name evidence="2" type="ORF">Mag101_10115</name>
</gene>
<organism evidence="2 3">
    <name type="scientific">Microbulbifer agarilyticus</name>
    <dbReference type="NCBI Taxonomy" id="260552"/>
    <lineage>
        <taxon>Bacteria</taxon>
        <taxon>Pseudomonadati</taxon>
        <taxon>Pseudomonadota</taxon>
        <taxon>Gammaproteobacteria</taxon>
        <taxon>Cellvibrionales</taxon>
        <taxon>Microbulbiferaceae</taxon>
        <taxon>Microbulbifer</taxon>
    </lineage>
</organism>
<dbReference type="GO" id="GO:0015627">
    <property type="term" value="C:type II protein secretion system complex"/>
    <property type="evidence" value="ECO:0007669"/>
    <property type="project" value="TreeGrafter"/>
</dbReference>
<dbReference type="Pfam" id="PF12836">
    <property type="entry name" value="HHH_3"/>
    <property type="match status" value="1"/>
</dbReference>
<feature type="chain" id="PRO_5012862915" description="Competence protein ComEA" evidence="1">
    <location>
        <begin position="26"/>
        <end position="98"/>
    </location>
</feature>
<feature type="signal peptide" evidence="1">
    <location>
        <begin position="1"/>
        <end position="25"/>
    </location>
</feature>
<dbReference type="InterPro" id="IPR004509">
    <property type="entry name" value="Competence_ComEA_HhH"/>
</dbReference>
<dbReference type="InterPro" id="IPR051675">
    <property type="entry name" value="Endo/Exo/Phosphatase_dom_1"/>
</dbReference>
<accession>A0A1Q2M9Z3</accession>
<dbReference type="PANTHER" id="PTHR21180">
    <property type="entry name" value="ENDONUCLEASE/EXONUCLEASE/PHOSPHATASE FAMILY DOMAIN-CONTAINING PROTEIN 1"/>
    <property type="match status" value="1"/>
</dbReference>
<proteinExistence type="predicted"/>
<protein>
    <recommendedName>
        <fullName evidence="4">Competence protein ComEA</fullName>
    </recommendedName>
</protein>
<dbReference type="Gene3D" id="1.10.150.280">
    <property type="entry name" value="AF1531-like domain"/>
    <property type="match status" value="1"/>
</dbReference>
<sequence>MKLFRIPVAVLIAITLTLSALPSFAAEEAVVKEVEVVSLNTATAEELADALDGVGVTRAELIVQYREENGSFSSVEELLEIKGIGVATLEKNKSRIQL</sequence>
<reference evidence="2" key="1">
    <citation type="submission" date="2017-02" db="EMBL/GenBank/DDBJ databases">
        <title>Genome of Microbulbifer agarilyticus GP101.</title>
        <authorList>
            <person name="Jung J."/>
            <person name="Bae S.S."/>
            <person name="Baek K."/>
        </authorList>
    </citation>
    <scope>NUCLEOTIDE SEQUENCE [LARGE SCALE GENOMIC DNA]</scope>
    <source>
        <strain evidence="2">GP101</strain>
    </source>
</reference>
<dbReference type="InterPro" id="IPR010994">
    <property type="entry name" value="RuvA_2-like"/>
</dbReference>
<dbReference type="Proteomes" id="UP000188219">
    <property type="component" value="Chromosome"/>
</dbReference>
<dbReference type="GO" id="GO:0015628">
    <property type="term" value="P:protein secretion by the type II secretion system"/>
    <property type="evidence" value="ECO:0007669"/>
    <property type="project" value="TreeGrafter"/>
</dbReference>
<evidence type="ECO:0008006" key="4">
    <source>
        <dbReference type="Google" id="ProtNLM"/>
    </source>
</evidence>
<keyword evidence="1" id="KW-0732">Signal</keyword>
<dbReference type="KEGG" id="maga:Mag101_10115"/>
<dbReference type="SUPFAM" id="SSF47781">
    <property type="entry name" value="RuvA domain 2-like"/>
    <property type="match status" value="1"/>
</dbReference>
<keyword evidence="3" id="KW-1185">Reference proteome</keyword>
<evidence type="ECO:0000313" key="2">
    <source>
        <dbReference type="EMBL" id="AQQ69494.1"/>
    </source>
</evidence>
<dbReference type="EMBL" id="CP019650">
    <property type="protein sequence ID" value="AQQ69494.1"/>
    <property type="molecule type" value="Genomic_DNA"/>
</dbReference>
<name>A0A1Q2M9Z3_9GAMM</name>